<feature type="compositionally biased region" description="Low complexity" evidence="1">
    <location>
        <begin position="459"/>
        <end position="470"/>
    </location>
</feature>
<feature type="compositionally biased region" description="Polar residues" evidence="1">
    <location>
        <begin position="1"/>
        <end position="14"/>
    </location>
</feature>
<feature type="region of interest" description="Disordered" evidence="1">
    <location>
        <begin position="1"/>
        <end position="25"/>
    </location>
</feature>
<feature type="region of interest" description="Disordered" evidence="1">
    <location>
        <begin position="443"/>
        <end position="504"/>
    </location>
</feature>
<protein>
    <recommendedName>
        <fullName evidence="4">Flagellar hook-length control protein FliK</fullName>
    </recommendedName>
</protein>
<evidence type="ECO:0000256" key="1">
    <source>
        <dbReference type="SAM" id="MobiDB-lite"/>
    </source>
</evidence>
<feature type="compositionally biased region" description="Low complexity" evidence="1">
    <location>
        <begin position="15"/>
        <end position="25"/>
    </location>
</feature>
<dbReference type="AlphaFoldDB" id="A0A4R1LF40"/>
<evidence type="ECO:0008006" key="4">
    <source>
        <dbReference type="Google" id="ProtNLM"/>
    </source>
</evidence>
<accession>A0A4R1LF40</accession>
<dbReference type="EMBL" id="SMGK01000001">
    <property type="protein sequence ID" value="TCK75473.1"/>
    <property type="molecule type" value="Genomic_DNA"/>
</dbReference>
<feature type="region of interest" description="Disordered" evidence="1">
    <location>
        <begin position="42"/>
        <end position="107"/>
    </location>
</feature>
<sequence length="504" mass="50775">MQLPATSGTAGPPSTVQAATAVAAGGKTTSVPSALSFLELFFRQANPPQTPEPNTKPGAKLAGEILLPKGGMPSHFQRNSVASGSTESASSSPTAKPAAKPTKREPARLSVVSTGLVAPYPVPVSAEPVVHPAIPQSPAVVKSSLITQQASEPGTAHRRTVAAGDVVAPASTASPSIVASCHDEAQLHATAAAPVLSTKMTTSEIAQVASAMPQKDGPQTSSSNMTPVAGSDLTPPLNAFATVKAPGPSQTATLTVPSPVEQPSIGLATTQAQGATSASKPKASSLVQKSTMKSSTSAMKTEVAPLAGPAVPLHQRTQATLIAPVEVVHASSLHVQPASASAGLTTAVSIHPAQTFEHMDGARMPVTLLSSPPHEVSVAVSDPLHGYMEIKTHAEAGSISASLAASTPEAHASLLSHVPALGEYLSGHGVQVGNVSVERNLTAMSGGSQHGGGQPPPQGQHQPQTPQAPASMGRATLAEIPAIGEQPESSAIYSSRMSSISIRV</sequence>
<gene>
    <name evidence="2" type="ORF">C7378_0456</name>
</gene>
<evidence type="ECO:0000313" key="3">
    <source>
        <dbReference type="Proteomes" id="UP000295210"/>
    </source>
</evidence>
<feature type="compositionally biased region" description="Polar residues" evidence="1">
    <location>
        <begin position="217"/>
        <end position="226"/>
    </location>
</feature>
<dbReference type="InterPro" id="IPR038610">
    <property type="entry name" value="FliK-like_C_sf"/>
</dbReference>
<keyword evidence="3" id="KW-1185">Reference proteome</keyword>
<evidence type="ECO:0000313" key="2">
    <source>
        <dbReference type="EMBL" id="TCK75473.1"/>
    </source>
</evidence>
<organism evidence="2 3">
    <name type="scientific">Acidipila rosea</name>
    <dbReference type="NCBI Taxonomy" id="768535"/>
    <lineage>
        <taxon>Bacteria</taxon>
        <taxon>Pseudomonadati</taxon>
        <taxon>Acidobacteriota</taxon>
        <taxon>Terriglobia</taxon>
        <taxon>Terriglobales</taxon>
        <taxon>Acidobacteriaceae</taxon>
        <taxon>Acidipila</taxon>
    </lineage>
</organism>
<feature type="region of interest" description="Disordered" evidence="1">
    <location>
        <begin position="211"/>
        <end position="234"/>
    </location>
</feature>
<feature type="compositionally biased region" description="Low complexity" evidence="1">
    <location>
        <begin position="489"/>
        <end position="504"/>
    </location>
</feature>
<comment type="caution">
    <text evidence="2">The sequence shown here is derived from an EMBL/GenBank/DDBJ whole genome shotgun (WGS) entry which is preliminary data.</text>
</comment>
<dbReference type="Proteomes" id="UP000295210">
    <property type="component" value="Unassembled WGS sequence"/>
</dbReference>
<name>A0A4R1LF40_9BACT</name>
<dbReference type="Gene3D" id="3.30.750.140">
    <property type="match status" value="1"/>
</dbReference>
<proteinExistence type="predicted"/>
<reference evidence="2 3" key="1">
    <citation type="submission" date="2019-03" db="EMBL/GenBank/DDBJ databases">
        <title>Genomic Encyclopedia of Type Strains, Phase IV (KMG-IV): sequencing the most valuable type-strain genomes for metagenomic binning, comparative biology and taxonomic classification.</title>
        <authorList>
            <person name="Goeker M."/>
        </authorList>
    </citation>
    <scope>NUCLEOTIDE SEQUENCE [LARGE SCALE GENOMIC DNA]</scope>
    <source>
        <strain evidence="2 3">DSM 103428</strain>
    </source>
</reference>
<feature type="compositionally biased region" description="Low complexity" evidence="1">
    <location>
        <begin position="82"/>
        <end position="100"/>
    </location>
</feature>